<feature type="compositionally biased region" description="Acidic residues" evidence="6">
    <location>
        <begin position="527"/>
        <end position="537"/>
    </location>
</feature>
<dbReference type="NCBIfam" id="TIGR03696">
    <property type="entry name" value="Rhs_assc_core"/>
    <property type="match status" value="1"/>
</dbReference>
<dbReference type="Proteomes" id="UP001499852">
    <property type="component" value="Unassembled WGS sequence"/>
</dbReference>
<gene>
    <name evidence="9" type="ORF">GCM10023213_08190</name>
</gene>
<feature type="region of interest" description="Disordered" evidence="6">
    <location>
        <begin position="3452"/>
        <end position="3474"/>
    </location>
</feature>
<accession>A0ABP9NVJ9</accession>
<feature type="compositionally biased region" description="Low complexity" evidence="6">
    <location>
        <begin position="222"/>
        <end position="232"/>
    </location>
</feature>
<feature type="domain" description="Teneurin-like YD-shell" evidence="8">
    <location>
        <begin position="2385"/>
        <end position="2549"/>
    </location>
</feature>
<keyword evidence="7" id="KW-0812">Transmembrane</keyword>
<evidence type="ECO:0000256" key="5">
    <source>
        <dbReference type="ARBA" id="ARBA00022837"/>
    </source>
</evidence>
<dbReference type="EMBL" id="BAABIA010000002">
    <property type="protein sequence ID" value="GAA5135254.1"/>
    <property type="molecule type" value="Genomic_DNA"/>
</dbReference>
<comment type="caution">
    <text evidence="9">The sequence shown here is derived from an EMBL/GenBank/DDBJ whole genome shotgun (WGS) entry which is preliminary data.</text>
</comment>
<sequence length="3782" mass="406676">MNESRYCTDVLPQLRRWSRHAWLMHGILIASLILGPQPFSQAVPVQSYDVLDYLGNFVETRQYEDWNNNQVHDSEENSWVYDTQDSDGDGLLNAREILWQTDPFNPDSDYDGISDGNEMDLLGGPVAGFSPTNWDSDADGYSDHDELHNFYGVHYPTLGLGISYFDWDGDGTKNHEDSHPQDSALSRDYNNDGVDDAPTNDWDGDGYVNSNDSDPYDPTQWNDWNDNGINDDPNGDDDQDGTINLNDSHPDNSLLWNDWNNNGLNDDPNGDDDSDGTLNQNDSHPDDAARWYDWDNNGFNDDPYGDDDQDGTVNQYDSHPNASWLWSDWDNSGYNDDSEPPPDGDGDGYADNADSDPANNALWADFNPRNGINDGSETGLTDVDGDLHLDQHDSDPQNSLLWNDRSPRNGINDEEDTDVDSDGDGYPDHADSDPSDINLWEDVTPRNGINDTLETGLTDVDNDTYLDQDDSHPLNDLLWNDRSPRNGINDDPNGNDDNDQRINQDDSHPDNPLLWNDFLPPGGNGYNDEDESLLDSDNDNHPNGADSHPYDGNLWNDNNGNGINDHEEPPVTPPTNSDTDSYPDNNDSHPYDGNLWNDYLPLPNGNGINDDPYANDDGDPRINMNDSHISDPLLWNDFNPSPNGNGINDQFEDDETDGDWDGYNNVDDSHREDPLLFTDWDSDGLNANVETAIGSDPDVADTDNDGLSDGDEHLLHHTQTTHVDSDGDGLTDFEELRIAPHSNPLDKWSRSKLLGLSTYLTDFQLSGAEVDTDGDDIPDPVELAYGLDPEDPSDAGGDLDADQVTNLQEYQAGTSLWGNNDVYDADDDGMTDLEEDLSNLWYPGRFDRNQHADATEDADGDGLFNYEEFDLGLNPMDADSSTPSLDSHNGPGVSADMAYVIANAHPNWTMPVADGDADGDGMADVWEHFYRARGGLPGLNLRDASDWDDDIDDDGLINRFEVLSFRHPLIKDYVPPPVTPGNYNPGTGVTSPYIQPTVTPLNHGSGGDFEVNHIVSVPAGGDAGGGPRIEVQNSTTYSDGEYEESGWRGYEEGGVMAKGRYLIVTEGCVPDSSDAPNMIGQTCACGTHSTPNRFRAELTQTGGGERVQIAGMETPDDISDDEFFYPGGENIWSWVDNEGVECDPEDAPSDGPFTGPSYVGKAEVCMKLTQSSSQKITRRVKVTRQYVGSDPSISYEMMEIASGELNSNVVSAYASGDNNGEESSVTLELTDDSTDDGSPMRISASDGAGPRYRKVGLNGVPMPDAKPQVQNENGELNEETYIDSFLAQLRHSVSDVYVTDDSSLLPLQVRRDVASDSWSDRSGLRPWERPFQPFGPGWGTNVCSYVQFNITKGGDVSANVVDETGSHQNYDHLEAPGLNGLKKWFHSRQEYYDVKGAQSYFQAGVVPADPELITFHTVKLTKKFGTQCFYEVISGNTLKQKFSDDRVYGSGGVQYQRYARLTRVKDRWGNELHYEYPDIASLVPCLIKDPQRPGHQISIRQENGRIVEVRAPNGDSTSYNYASLSVPYRVQNAGTQHRTVKVLSSVVRGGNTVAYEQTLSDTKETDDDGRFAKHYHLELTQITDERGHAYNFSHMQNTTIFYSGSQGRKMQYGLPMKLTAVQSPIIGTVNISNTRVIDPELLNDYNYQQAARPVTTIFTYGTGSTARAYTYRFTEPMGTTVKGVVAKENPGNKAVTYSFQKMEIESPDGGKESYRFNPGANMSLQEVTDRNGNKTAFFYADRVQYSNVMAPDMGRVYDDPTLEVNSLGQTKTFTYDAATRILKSVTDSRKVKTEYVIDQPNVSGGAFGRRLKEKVGGMAGGKEETLTYGHGTFAGFVTRRTLAPNGTDPNRPAIGVCPPLVTDYSLGTDVQVAGWWRRVTETRMVDGQAHTTLTVSDLNGNKRSVTDGRGFTTCFSYDGSNRLTGVQFPDGSSKSMDYDAHGNLIKEADETGRTAFHVYDALNRRITSTVDLNGNGLADSRAAGDLVEETTYNDMNLPVTQTNARGIVTRFKYDAIGRPEQVTVNDGAANAADRQVTLSEYQVPGLNNGKEVGSSVFDISGFKPVRLTDPAGRVATFKYDKLYRVTEQSGTDAGTVTTTYDVKDASANPASVSHRVIATRKTLFTYDAQGRAIKTQHPDGTFVQAFYTHHGQPWKVINEQGKETLTRFDTAGRVREVESPAVGGVSAITRTGYDLAGNAEWVKDALGRVTSTAYDRRNRPTFVTLPEVVDAGDAEQVVRHPVVETRYDAAGRVTVTVDPLGYETKKFYDPAGRVTSAEDALGNVTSMTYDEGGNVLTTTNAKDQVVTNVYDAFNRLVRTTDHSNIVNEFEYDKAGNRIQVKDGRDKVSTFTYDGQNRVKTQVFQGSLTATGTATQDVWTYTYNAAVKLSETDPAMNTTTYTYDDRDRLETVSTPALGSVAANTRTFNYDTCGRMLSVVESSSPAAGVVYTYDELGRQTSETARGVTHTYQYDKIGNRVQANYGDGRRTVTAYDALNRPLTISEGPASTFEADKKVTGYAYDLAGRALQLNVGNGQVTRNTYDALGRLTTRVLHQAAPFTEANRQARFNWLHDEIGNVKQQTEQWFGAEARTRVTMLWYDETNRLLEEQISETGAQTVTTVYGYDAGNNRDSKQVSVSGSGTLGTEVGHWTYLYNHANQLVTTERRLTPGGAITGTVNYLYDARGNRVRRELGVDQTATASIQGISYQAAMPGESGNALGVRLLNGAAGRPAAGVSVTGSDVSVTLAMDQGLRAAVTSQGITYTAAEVGDAGNDLKVRLEKASAGGDLSASVQGNDVVVKLETDAGSPHSLVNQGITYTDNKAPGDGPATGIALQASEPDQEASVLVVDGDIAVKLATNSGDKASATLQGLTYQAVTAGSGGNDLQVRYQLANENEALGATMVGNQLTLRLEQTGAEAAVLEQTGLTYTASNLGTAGNAITVTHTLGGEGEPLLLSATGNGVTVRLARDGGHAKADWAGVTFKAVPPGTDGNAISVAIQEGQSFGESLAARVEGQTIIVTLPTAADEFSSPPACTVAEVVSEIQSVASSLVTVSGAVSSSETVTTSTSVQLADGGLYAPVTTAGEVAAAASGLLPLVQLSASDPDQLMSVGSWQLAGGEAGVVETTTADVASLLSGGAANGYLTVTGSGDAMVLAQPEGVTLSGGGSNCQSTSTVGEVVTLLNATPAVTALMTVTGSGAAVMTSADFQYLSGGTARASVSAVDEVVALLEATPSVAALITVTGSGTSVVSSDGAQTLSGGREALSLSTVSEVVTLLSSTPTVTTLMTVTGSGNTVLLPTLEVLRLSGGGIEYTGTGITTYTWDVPGRLASVTMSTGQVHSYDYDYRTRRIGTHQSAQGEQAAKHTAILFSGGLSLAEYESTTVQTTLSSPGGSTVRYVRGPDMGGGVGGLLYSTRGGVPKYNLSNGRGDIVAQSDASAALTWTASYEAYGKRTKETGNNADKQRANSKDEDPTGLLNEGFRYRDIETGSWLSRDPAGFVDGPNLYAYVKQNPWTAWDPDGLHSWADPRGLPGCSPQLRVALDNVDRERGARLANDVQAVGQWVNEHPRTMGGVQAVGGGIQVAAGALGLLAPEPTGLTKWVGPIAIAHGADDLQAGIRQMISGKQQDNITTQATEGIVKAAGGSDGTATVAGIIVNLGAGFIAPTASAQSIGRQVAEIVEESSGIVGFKGIVQDGNLVGRAVPIDAFTSHAELAKQAKLIKTPPAAGTAGELKDGAEAFTAIADPKAPGGFAVTGSMNFNTQVSDTGAEAVRKALNQSSGGTE</sequence>
<dbReference type="Gene3D" id="2.180.10.10">
    <property type="entry name" value="RHS repeat-associated core"/>
    <property type="match status" value="4"/>
</dbReference>
<dbReference type="PANTHER" id="PTHR32305">
    <property type="match status" value="1"/>
</dbReference>
<keyword evidence="7" id="KW-1133">Transmembrane helix</keyword>
<keyword evidence="4" id="KW-0677">Repeat</keyword>
<feature type="compositionally biased region" description="Low complexity" evidence="6">
    <location>
        <begin position="551"/>
        <end position="563"/>
    </location>
</feature>
<evidence type="ECO:0000313" key="9">
    <source>
        <dbReference type="EMBL" id="GAA5135254.1"/>
    </source>
</evidence>
<evidence type="ECO:0000256" key="2">
    <source>
        <dbReference type="ARBA" id="ARBA00022525"/>
    </source>
</evidence>
<dbReference type="Pfam" id="PF18884">
    <property type="entry name" value="TSP3_bac"/>
    <property type="match status" value="3"/>
</dbReference>
<evidence type="ECO:0000256" key="1">
    <source>
        <dbReference type="ARBA" id="ARBA00004613"/>
    </source>
</evidence>
<evidence type="ECO:0000256" key="4">
    <source>
        <dbReference type="ARBA" id="ARBA00022737"/>
    </source>
</evidence>
<feature type="compositionally biased region" description="Low complexity" evidence="6">
    <location>
        <begin position="349"/>
        <end position="361"/>
    </location>
</feature>
<dbReference type="InterPro" id="IPR018247">
    <property type="entry name" value="EF_Hand_1_Ca_BS"/>
</dbReference>
<keyword evidence="10" id="KW-1185">Reference proteome</keyword>
<evidence type="ECO:0000259" key="8">
    <source>
        <dbReference type="Pfam" id="PF25023"/>
    </source>
</evidence>
<dbReference type="InterPro" id="IPR022385">
    <property type="entry name" value="Rhs_assc_core"/>
</dbReference>
<protein>
    <recommendedName>
        <fullName evidence="8">Teneurin-like YD-shell domain-containing protein</fullName>
    </recommendedName>
</protein>
<organism evidence="9 10">
    <name type="scientific">Prosthecobacter algae</name>
    <dbReference type="NCBI Taxonomy" id="1144682"/>
    <lineage>
        <taxon>Bacteria</taxon>
        <taxon>Pseudomonadati</taxon>
        <taxon>Verrucomicrobiota</taxon>
        <taxon>Verrucomicrobiia</taxon>
        <taxon>Verrucomicrobiales</taxon>
        <taxon>Verrucomicrobiaceae</taxon>
        <taxon>Prosthecobacter</taxon>
    </lineage>
</organism>
<keyword evidence="7" id="KW-0472">Membrane</keyword>
<feature type="compositionally biased region" description="Basic and acidic residues" evidence="6">
    <location>
        <begin position="283"/>
        <end position="293"/>
    </location>
</feature>
<feature type="compositionally biased region" description="Basic and acidic residues" evidence="6">
    <location>
        <begin position="3452"/>
        <end position="3470"/>
    </location>
</feature>
<feature type="compositionally biased region" description="Polar residues" evidence="6">
    <location>
        <begin position="574"/>
        <end position="585"/>
    </location>
</feature>
<dbReference type="PROSITE" id="PS00018">
    <property type="entry name" value="EF_HAND_1"/>
    <property type="match status" value="2"/>
</dbReference>
<dbReference type="InterPro" id="IPR006530">
    <property type="entry name" value="YD"/>
</dbReference>
<comment type="subcellular location">
    <subcellularLocation>
        <location evidence="1">Secreted</location>
    </subcellularLocation>
</comment>
<evidence type="ECO:0000313" key="10">
    <source>
        <dbReference type="Proteomes" id="UP001499852"/>
    </source>
</evidence>
<name>A0ABP9NVJ9_9BACT</name>
<dbReference type="PANTHER" id="PTHR32305:SF15">
    <property type="entry name" value="PROTEIN RHSA-RELATED"/>
    <property type="match status" value="1"/>
</dbReference>
<dbReference type="InterPro" id="IPR031325">
    <property type="entry name" value="RHS_repeat"/>
</dbReference>
<keyword evidence="2" id="KW-0964">Secreted</keyword>
<reference evidence="10" key="1">
    <citation type="journal article" date="2019" name="Int. J. Syst. Evol. Microbiol.">
        <title>The Global Catalogue of Microorganisms (GCM) 10K type strain sequencing project: providing services to taxonomists for standard genome sequencing and annotation.</title>
        <authorList>
            <consortium name="The Broad Institute Genomics Platform"/>
            <consortium name="The Broad Institute Genome Sequencing Center for Infectious Disease"/>
            <person name="Wu L."/>
            <person name="Ma J."/>
        </authorList>
    </citation>
    <scope>NUCLEOTIDE SEQUENCE [LARGE SCALE GENOMIC DNA]</scope>
    <source>
        <strain evidence="10">JCM 18053</strain>
    </source>
</reference>
<feature type="compositionally biased region" description="Basic and acidic residues" evidence="6">
    <location>
        <begin position="385"/>
        <end position="395"/>
    </location>
</feature>
<dbReference type="InterPro" id="IPR059100">
    <property type="entry name" value="TSP3_bac"/>
</dbReference>
<dbReference type="Gene3D" id="4.10.1080.10">
    <property type="entry name" value="TSP type-3 repeat"/>
    <property type="match status" value="1"/>
</dbReference>
<dbReference type="InterPro" id="IPR028974">
    <property type="entry name" value="TSP_type-3_rpt"/>
</dbReference>
<keyword evidence="5" id="KW-0106">Calcium</keyword>
<proteinExistence type="predicted"/>
<feature type="transmembrane region" description="Helical" evidence="7">
    <location>
        <begin position="21"/>
        <end position="39"/>
    </location>
</feature>
<feature type="compositionally biased region" description="Polar residues" evidence="6">
    <location>
        <begin position="312"/>
        <end position="321"/>
    </location>
</feature>
<feature type="compositionally biased region" description="Basic and acidic residues" evidence="6">
    <location>
        <begin position="498"/>
        <end position="509"/>
    </location>
</feature>
<dbReference type="InterPro" id="IPR050708">
    <property type="entry name" value="T6SS_VgrG/RHS"/>
</dbReference>
<dbReference type="RefSeq" id="WP_345735094.1">
    <property type="nucleotide sequence ID" value="NZ_BAABIA010000002.1"/>
</dbReference>
<dbReference type="Pfam" id="PF05593">
    <property type="entry name" value="RHS_repeat"/>
    <property type="match status" value="2"/>
</dbReference>
<feature type="compositionally biased region" description="Low complexity" evidence="6">
    <location>
        <begin position="251"/>
        <end position="267"/>
    </location>
</feature>
<evidence type="ECO:0000256" key="3">
    <source>
        <dbReference type="ARBA" id="ARBA00022729"/>
    </source>
</evidence>
<keyword evidence="3" id="KW-0732">Signal</keyword>
<dbReference type="NCBIfam" id="TIGR01643">
    <property type="entry name" value="YD_repeat_2x"/>
    <property type="match status" value="4"/>
</dbReference>
<evidence type="ECO:0000256" key="7">
    <source>
        <dbReference type="SAM" id="Phobius"/>
    </source>
</evidence>
<feature type="region of interest" description="Disordered" evidence="6">
    <location>
        <begin position="173"/>
        <end position="598"/>
    </location>
</feature>
<feature type="compositionally biased region" description="Acidic residues" evidence="6">
    <location>
        <begin position="336"/>
        <end position="348"/>
    </location>
</feature>
<dbReference type="InterPro" id="IPR056823">
    <property type="entry name" value="TEN-like_YD-shell"/>
</dbReference>
<feature type="compositionally biased region" description="Acidic residues" evidence="6">
    <location>
        <begin position="412"/>
        <end position="425"/>
    </location>
</feature>
<dbReference type="Pfam" id="PF25023">
    <property type="entry name" value="TEN_YD-shell"/>
    <property type="match status" value="1"/>
</dbReference>
<evidence type="ECO:0000256" key="6">
    <source>
        <dbReference type="SAM" id="MobiDB-lite"/>
    </source>
</evidence>
<feature type="region of interest" description="Disordered" evidence="6">
    <location>
        <begin position="1229"/>
        <end position="1249"/>
    </location>
</feature>